<keyword evidence="3" id="KW-1185">Reference proteome</keyword>
<dbReference type="AlphaFoldDB" id="A0A3L6RJN5"/>
<dbReference type="GO" id="GO:0016567">
    <property type="term" value="P:protein ubiquitination"/>
    <property type="evidence" value="ECO:0007669"/>
    <property type="project" value="InterPro"/>
</dbReference>
<feature type="domain" description="MATH" evidence="1">
    <location>
        <begin position="21"/>
        <end position="148"/>
    </location>
</feature>
<dbReference type="PANTHER" id="PTHR26379">
    <property type="entry name" value="BTB/POZ AND MATH DOMAIN-CONTAINING PROTEIN 1"/>
    <property type="match status" value="1"/>
</dbReference>
<evidence type="ECO:0000313" key="2">
    <source>
        <dbReference type="EMBL" id="RLN03935.1"/>
    </source>
</evidence>
<sequence length="148" mass="16664">MAASPEPREKTTSRCTAETDRCVHVFEIHGYSLHRELGNGGKFIPSAAFTVGGYEWRIRFYPAGRELEEESEHYVSVYLELLSKTAKVTGLISFWLVDPATALPPLLVFDAKAVVFNCANSCWGTRSFKETDELEASPYLRDDRLVNL</sequence>
<dbReference type="Gene3D" id="2.60.210.10">
    <property type="entry name" value="Apoptosis, Tumor Necrosis Factor Receptor Associated Protein 2, Chain A"/>
    <property type="match status" value="1"/>
</dbReference>
<dbReference type="PROSITE" id="PS50144">
    <property type="entry name" value="MATH"/>
    <property type="match status" value="1"/>
</dbReference>
<dbReference type="SUPFAM" id="SSF49599">
    <property type="entry name" value="TRAF domain-like"/>
    <property type="match status" value="1"/>
</dbReference>
<comment type="caution">
    <text evidence="2">The sequence shown here is derived from an EMBL/GenBank/DDBJ whole genome shotgun (WGS) entry which is preliminary data.</text>
</comment>
<dbReference type="InterPro" id="IPR002083">
    <property type="entry name" value="MATH/TRAF_dom"/>
</dbReference>
<dbReference type="Pfam" id="PF22486">
    <property type="entry name" value="MATH_2"/>
    <property type="match status" value="1"/>
</dbReference>
<dbReference type="OrthoDB" id="595201at2759"/>
<dbReference type="InterPro" id="IPR045005">
    <property type="entry name" value="BPM1-6"/>
</dbReference>
<protein>
    <recommendedName>
        <fullName evidence="1">MATH domain-containing protein</fullName>
    </recommendedName>
</protein>
<evidence type="ECO:0000259" key="1">
    <source>
        <dbReference type="PROSITE" id="PS50144"/>
    </source>
</evidence>
<name>A0A3L6RJN5_PANMI</name>
<dbReference type="Proteomes" id="UP000275267">
    <property type="component" value="Unassembled WGS sequence"/>
</dbReference>
<accession>A0A3L6RJN5</accession>
<dbReference type="STRING" id="4540.A0A3L6RJN5"/>
<evidence type="ECO:0000313" key="3">
    <source>
        <dbReference type="Proteomes" id="UP000275267"/>
    </source>
</evidence>
<dbReference type="InterPro" id="IPR008974">
    <property type="entry name" value="TRAF-like"/>
</dbReference>
<gene>
    <name evidence="2" type="ORF">C2845_PM13G06970</name>
</gene>
<organism evidence="2 3">
    <name type="scientific">Panicum miliaceum</name>
    <name type="common">Proso millet</name>
    <name type="synonym">Broomcorn millet</name>
    <dbReference type="NCBI Taxonomy" id="4540"/>
    <lineage>
        <taxon>Eukaryota</taxon>
        <taxon>Viridiplantae</taxon>
        <taxon>Streptophyta</taxon>
        <taxon>Embryophyta</taxon>
        <taxon>Tracheophyta</taxon>
        <taxon>Spermatophyta</taxon>
        <taxon>Magnoliopsida</taxon>
        <taxon>Liliopsida</taxon>
        <taxon>Poales</taxon>
        <taxon>Poaceae</taxon>
        <taxon>PACMAD clade</taxon>
        <taxon>Panicoideae</taxon>
        <taxon>Panicodae</taxon>
        <taxon>Paniceae</taxon>
        <taxon>Panicinae</taxon>
        <taxon>Panicum</taxon>
        <taxon>Panicum sect. Panicum</taxon>
    </lineage>
</organism>
<reference evidence="3" key="1">
    <citation type="journal article" date="2019" name="Nat. Commun.">
        <title>The genome of broomcorn millet.</title>
        <authorList>
            <person name="Zou C."/>
            <person name="Miki D."/>
            <person name="Li D."/>
            <person name="Tang Q."/>
            <person name="Xiao L."/>
            <person name="Rajput S."/>
            <person name="Deng P."/>
            <person name="Jia W."/>
            <person name="Huang R."/>
            <person name="Zhang M."/>
            <person name="Sun Y."/>
            <person name="Hu J."/>
            <person name="Fu X."/>
            <person name="Schnable P.S."/>
            <person name="Li F."/>
            <person name="Zhang H."/>
            <person name="Feng B."/>
            <person name="Zhu X."/>
            <person name="Liu R."/>
            <person name="Schnable J.C."/>
            <person name="Zhu J.-K."/>
            <person name="Zhang H."/>
        </authorList>
    </citation>
    <scope>NUCLEOTIDE SEQUENCE [LARGE SCALE GENOMIC DNA]</scope>
</reference>
<dbReference type="EMBL" id="PQIB02000008">
    <property type="protein sequence ID" value="RLN03935.1"/>
    <property type="molecule type" value="Genomic_DNA"/>
</dbReference>
<dbReference type="CDD" id="cd00121">
    <property type="entry name" value="MATH"/>
    <property type="match status" value="1"/>
</dbReference>
<proteinExistence type="predicted"/>
<dbReference type="PANTHER" id="PTHR26379:SF474">
    <property type="entry name" value="OS08G0228200 PROTEIN"/>
    <property type="match status" value="1"/>
</dbReference>